<dbReference type="Proteomes" id="UP001205890">
    <property type="component" value="Unassembled WGS sequence"/>
</dbReference>
<accession>A0ABT1L9I1</accession>
<keyword evidence="1" id="KW-1133">Transmembrane helix</keyword>
<comment type="caution">
    <text evidence="2">The sequence shown here is derived from an EMBL/GenBank/DDBJ whole genome shotgun (WGS) entry which is preliminary data.</text>
</comment>
<gene>
    <name evidence="2" type="ORF">NK718_04430</name>
</gene>
<keyword evidence="3" id="KW-1185">Reference proteome</keyword>
<organism evidence="2 3">
    <name type="scientific">Alsobacter ponti</name>
    <dbReference type="NCBI Taxonomy" id="2962936"/>
    <lineage>
        <taxon>Bacteria</taxon>
        <taxon>Pseudomonadati</taxon>
        <taxon>Pseudomonadota</taxon>
        <taxon>Alphaproteobacteria</taxon>
        <taxon>Hyphomicrobiales</taxon>
        <taxon>Alsobacteraceae</taxon>
        <taxon>Alsobacter</taxon>
    </lineage>
</organism>
<proteinExistence type="predicted"/>
<dbReference type="EMBL" id="JANCLU010000003">
    <property type="protein sequence ID" value="MCP8937751.1"/>
    <property type="molecule type" value="Genomic_DNA"/>
</dbReference>
<sequence>MSVQSFASVSSLPGRAMFATPRSVRPRAERPSRGTLQRALLTWRLWTPAERAAAVASCVLTLAAAAIWAHVIAS</sequence>
<keyword evidence="1" id="KW-0472">Membrane</keyword>
<protein>
    <submittedName>
        <fullName evidence="2">Uncharacterized protein</fullName>
    </submittedName>
</protein>
<reference evidence="2 3" key="1">
    <citation type="submission" date="2022-07" db="EMBL/GenBank/DDBJ databases">
        <authorList>
            <person name="Li W.-J."/>
            <person name="Deng Q.-Q."/>
        </authorList>
    </citation>
    <scope>NUCLEOTIDE SEQUENCE [LARGE SCALE GENOMIC DNA]</scope>
    <source>
        <strain evidence="2 3">SYSU M60028</strain>
    </source>
</reference>
<evidence type="ECO:0000313" key="3">
    <source>
        <dbReference type="Proteomes" id="UP001205890"/>
    </source>
</evidence>
<dbReference type="RefSeq" id="WP_254739028.1">
    <property type="nucleotide sequence ID" value="NZ_JANCLU010000003.1"/>
</dbReference>
<feature type="transmembrane region" description="Helical" evidence="1">
    <location>
        <begin position="52"/>
        <end position="73"/>
    </location>
</feature>
<keyword evidence="1" id="KW-0812">Transmembrane</keyword>
<evidence type="ECO:0000313" key="2">
    <source>
        <dbReference type="EMBL" id="MCP8937751.1"/>
    </source>
</evidence>
<name>A0ABT1L9I1_9HYPH</name>
<evidence type="ECO:0000256" key="1">
    <source>
        <dbReference type="SAM" id="Phobius"/>
    </source>
</evidence>